<proteinExistence type="predicted"/>
<evidence type="ECO:0000256" key="2">
    <source>
        <dbReference type="ARBA" id="ARBA00023157"/>
    </source>
</evidence>
<dbReference type="InterPro" id="IPR052444">
    <property type="entry name" value="Spz/Toll_ligand-like"/>
</dbReference>
<evidence type="ECO:0000259" key="6">
    <source>
        <dbReference type="Pfam" id="PF16077"/>
    </source>
</evidence>
<dbReference type="PANTHER" id="PTHR23199">
    <property type="entry name" value="NEUROTROPHIN 1-RELATED"/>
    <property type="match status" value="1"/>
</dbReference>
<feature type="signal peptide" evidence="5">
    <location>
        <begin position="1"/>
        <end position="15"/>
    </location>
</feature>
<keyword evidence="3" id="KW-0325">Glycoprotein</keyword>
<feature type="chain" id="PRO_5043027852" description="Spaetzle domain-containing protein" evidence="5">
    <location>
        <begin position="16"/>
        <end position="320"/>
    </location>
</feature>
<evidence type="ECO:0000256" key="5">
    <source>
        <dbReference type="SAM" id="SignalP"/>
    </source>
</evidence>
<comment type="caution">
    <text evidence="7">The sequence shown here is derived from an EMBL/GenBank/DDBJ whole genome shotgun (WGS) entry which is preliminary data.</text>
</comment>
<name>A0AAN9U0Y9_9HEMI</name>
<dbReference type="Pfam" id="PF16077">
    <property type="entry name" value="Spaetzle"/>
    <property type="match status" value="1"/>
</dbReference>
<reference evidence="7 8" key="1">
    <citation type="submission" date="2024-03" db="EMBL/GenBank/DDBJ databases">
        <title>Adaptation during the transition from Ophiocordyceps entomopathogen to insect associate is accompanied by gene loss and intensified selection.</title>
        <authorList>
            <person name="Ward C.M."/>
            <person name="Onetto C.A."/>
            <person name="Borneman A.R."/>
        </authorList>
    </citation>
    <scope>NUCLEOTIDE SEQUENCE [LARGE SCALE GENOMIC DNA]</scope>
    <source>
        <strain evidence="7">AWRI1</strain>
        <tissue evidence="7">Single Adult Female</tissue>
    </source>
</reference>
<evidence type="ECO:0000256" key="4">
    <source>
        <dbReference type="SAM" id="MobiDB-lite"/>
    </source>
</evidence>
<dbReference type="GO" id="GO:0005121">
    <property type="term" value="F:Toll binding"/>
    <property type="evidence" value="ECO:0007669"/>
    <property type="project" value="TreeGrafter"/>
</dbReference>
<feature type="region of interest" description="Disordered" evidence="4">
    <location>
        <begin position="195"/>
        <end position="217"/>
    </location>
</feature>
<dbReference type="AlphaFoldDB" id="A0AAN9U0Y9"/>
<organism evidence="7 8">
    <name type="scientific">Parthenolecanium corni</name>
    <dbReference type="NCBI Taxonomy" id="536013"/>
    <lineage>
        <taxon>Eukaryota</taxon>
        <taxon>Metazoa</taxon>
        <taxon>Ecdysozoa</taxon>
        <taxon>Arthropoda</taxon>
        <taxon>Hexapoda</taxon>
        <taxon>Insecta</taxon>
        <taxon>Pterygota</taxon>
        <taxon>Neoptera</taxon>
        <taxon>Paraneoptera</taxon>
        <taxon>Hemiptera</taxon>
        <taxon>Sternorrhyncha</taxon>
        <taxon>Coccoidea</taxon>
        <taxon>Coccidae</taxon>
        <taxon>Parthenolecanium</taxon>
    </lineage>
</organism>
<dbReference type="Proteomes" id="UP001367676">
    <property type="component" value="Unassembled WGS sequence"/>
</dbReference>
<dbReference type="GO" id="GO:0008083">
    <property type="term" value="F:growth factor activity"/>
    <property type="evidence" value="ECO:0007669"/>
    <property type="project" value="TreeGrafter"/>
</dbReference>
<dbReference type="PANTHER" id="PTHR23199:SF12">
    <property type="entry name" value="NEUROTROPHIN 1-RELATED"/>
    <property type="match status" value="1"/>
</dbReference>
<feature type="domain" description="Spaetzle" evidence="6">
    <location>
        <begin position="62"/>
        <end position="151"/>
    </location>
</feature>
<gene>
    <name evidence="7" type="ORF">V9T40_009369</name>
</gene>
<accession>A0AAN9U0Y9</accession>
<dbReference type="Gene3D" id="2.10.90.10">
    <property type="entry name" value="Cystine-knot cytokines"/>
    <property type="match status" value="1"/>
</dbReference>
<dbReference type="GO" id="GO:0021556">
    <property type="term" value="P:central nervous system formation"/>
    <property type="evidence" value="ECO:0007669"/>
    <property type="project" value="TreeGrafter"/>
</dbReference>
<evidence type="ECO:0000313" key="8">
    <source>
        <dbReference type="Proteomes" id="UP001367676"/>
    </source>
</evidence>
<dbReference type="GO" id="GO:0005615">
    <property type="term" value="C:extracellular space"/>
    <property type="evidence" value="ECO:0007669"/>
    <property type="project" value="UniProtKB-ARBA"/>
</dbReference>
<evidence type="ECO:0000313" key="7">
    <source>
        <dbReference type="EMBL" id="KAK7601928.1"/>
    </source>
</evidence>
<keyword evidence="8" id="KW-1185">Reference proteome</keyword>
<sequence length="320" mass="36625">MLIIINLFIPILCYSRDIVTSIKNLEQKHVFRALLEDSVSNVTVDNPEIDRRYGNEDNQNLQLCSSKVKYARPKKAKSLNGNWKYVVNTEQYTQTVRIETCLHVDKTCSYVTENVKSRCSQIYNYHRLLTWDEKSGLSLDLFKIPTCCACQLQNVSPFTSTKKLSQKPDAGIQENVIAEEPSVFLTAVTKPGLRHQKPKLKPNIPYNPKRESFNRPRRPPAILPLHHEATEYQVPVRYSPNDNAIRRASVKNTSVKGVYVPGKGTYVENPETESTTPSHRVNYNYHPIIDFFRSTPSVPIDRSDSVDDWLPMTEGPRSMP</sequence>
<dbReference type="GO" id="GO:0045087">
    <property type="term" value="P:innate immune response"/>
    <property type="evidence" value="ECO:0007669"/>
    <property type="project" value="TreeGrafter"/>
</dbReference>
<keyword evidence="2" id="KW-1015">Disulfide bond</keyword>
<dbReference type="EMBL" id="JBBCAQ010000010">
    <property type="protein sequence ID" value="KAK7601928.1"/>
    <property type="molecule type" value="Genomic_DNA"/>
</dbReference>
<protein>
    <recommendedName>
        <fullName evidence="6">Spaetzle domain-containing protein</fullName>
    </recommendedName>
</protein>
<keyword evidence="1 5" id="KW-0732">Signal</keyword>
<evidence type="ECO:0000256" key="1">
    <source>
        <dbReference type="ARBA" id="ARBA00022729"/>
    </source>
</evidence>
<dbReference type="SUPFAM" id="SSF57501">
    <property type="entry name" value="Cystine-knot cytokines"/>
    <property type="match status" value="1"/>
</dbReference>
<evidence type="ECO:0000256" key="3">
    <source>
        <dbReference type="ARBA" id="ARBA00023180"/>
    </source>
</evidence>
<dbReference type="InterPro" id="IPR029034">
    <property type="entry name" value="Cystine-knot_cytokine"/>
</dbReference>
<dbReference type="InterPro" id="IPR032104">
    <property type="entry name" value="Spaetzle"/>
</dbReference>